<feature type="compositionally biased region" description="Basic and acidic residues" evidence="1">
    <location>
        <begin position="705"/>
        <end position="715"/>
    </location>
</feature>
<evidence type="ECO:0000259" key="2">
    <source>
        <dbReference type="SMART" id="SM00672"/>
    </source>
</evidence>
<evidence type="ECO:0000256" key="1">
    <source>
        <dbReference type="SAM" id="MobiDB-lite"/>
    </source>
</evidence>
<evidence type="ECO:0000313" key="3">
    <source>
        <dbReference type="EMBL" id="KAJ8601550.1"/>
    </source>
</evidence>
<feature type="region of interest" description="Disordered" evidence="1">
    <location>
        <begin position="1"/>
        <end position="24"/>
    </location>
</feature>
<feature type="compositionally biased region" description="Pro residues" evidence="1">
    <location>
        <begin position="1"/>
        <end position="14"/>
    </location>
</feature>
<dbReference type="AlphaFoldDB" id="A0AAD7UB63"/>
<dbReference type="Pfam" id="PF05686">
    <property type="entry name" value="Glyco_transf_90"/>
    <property type="match status" value="1"/>
</dbReference>
<comment type="caution">
    <text evidence="3">The sequence shown here is derived from an EMBL/GenBank/DDBJ whole genome shotgun (WGS) entry which is preliminary data.</text>
</comment>
<reference evidence="3" key="1">
    <citation type="submission" date="2023-01" db="EMBL/GenBank/DDBJ databases">
        <title>Metagenome sequencing of chrysophaentin producing Chrysophaeum taylorii.</title>
        <authorList>
            <person name="Davison J."/>
            <person name="Bewley C."/>
        </authorList>
    </citation>
    <scope>NUCLEOTIDE SEQUENCE</scope>
    <source>
        <strain evidence="3">NIES-1699</strain>
    </source>
</reference>
<evidence type="ECO:0000313" key="4">
    <source>
        <dbReference type="Proteomes" id="UP001230188"/>
    </source>
</evidence>
<proteinExistence type="predicted"/>
<dbReference type="InterPro" id="IPR006598">
    <property type="entry name" value="CAP10"/>
</dbReference>
<gene>
    <name evidence="3" type="ORF">CTAYLR_005230</name>
</gene>
<dbReference type="PANTHER" id="PTHR12203:SF119">
    <property type="entry name" value="GLYCOSYL TRANSFERASE CAP10 DOMAIN-CONTAINING PROTEIN"/>
    <property type="match status" value="1"/>
</dbReference>
<feature type="domain" description="Glycosyl transferase CAP10" evidence="2">
    <location>
        <begin position="292"/>
        <end position="635"/>
    </location>
</feature>
<name>A0AAD7UB63_9STRA</name>
<dbReference type="EMBL" id="JAQMWT010000421">
    <property type="protein sequence ID" value="KAJ8601550.1"/>
    <property type="molecule type" value="Genomic_DNA"/>
</dbReference>
<dbReference type="Proteomes" id="UP001230188">
    <property type="component" value="Unassembled WGS sequence"/>
</dbReference>
<dbReference type="SMART" id="SM00672">
    <property type="entry name" value="CAP10"/>
    <property type="match status" value="1"/>
</dbReference>
<keyword evidence="4" id="KW-1185">Reference proteome</keyword>
<dbReference type="InterPro" id="IPR051091">
    <property type="entry name" value="O-Glucosyltr/Glycosyltrsf_90"/>
</dbReference>
<dbReference type="PANTHER" id="PTHR12203">
    <property type="entry name" value="KDEL LYS-ASP-GLU-LEU CONTAINING - RELATED"/>
    <property type="match status" value="1"/>
</dbReference>
<organism evidence="3 4">
    <name type="scientific">Chrysophaeum taylorii</name>
    <dbReference type="NCBI Taxonomy" id="2483200"/>
    <lineage>
        <taxon>Eukaryota</taxon>
        <taxon>Sar</taxon>
        <taxon>Stramenopiles</taxon>
        <taxon>Ochrophyta</taxon>
        <taxon>Pelagophyceae</taxon>
        <taxon>Pelagomonadales</taxon>
        <taxon>Pelagomonadaceae</taxon>
        <taxon>Chrysophaeum</taxon>
    </lineage>
</organism>
<protein>
    <recommendedName>
        <fullName evidence="2">Glycosyl transferase CAP10 domain-containing protein</fullName>
    </recommendedName>
</protein>
<sequence length="750" mass="85616">MGASPALPPPPPPNLKVEKEEAATASSKAVVAAAAAHRPISTAHEVRGIYAHEDEAFEYLRKGWPKFETKAECMAFVRSHCRANPGSNPERPHMTQMITTLVNWEQVEKYLLGARREYDERWPARPAAAKIPDSLSENLWVSEDDAAASLVDGEIRKRLELPMHRRLTPFSVESTLRYLFEHMRCGIYVMLRRNKVAMFVPFVNENFQNNWGDRLRVEDDLETRTYYERKRSEVGGRVEHALASRSSWWANGNIMCNEHSSKGEPAEKSQLWGDRFVASLRDVLDAACSERVLPDCEFFVNKRDYPQLKYHVFEDQQQEPQPVEPYGFLVDADDRDPEADATLPRPHRSTSLAPVVSFYCSDRFSDIPWPPSEDWEAAIGTIMPPSFDHEIRDDGEIELDAEPRDLFTDAKFRQFDCAWDDKVETAFFRGTATGGGVTVLDNQRLAIASLSHEWKTAAARANGPAGLRERRAARAGREKLLDAALTGWNRRDKKLGAKPMTYIRPHDFLFEAGRDNFVPIFQQSRYKYLIYVEGHCAACRYGFMMRLGSVILKVESRCVADKIWFFPLLRPFVDHIPVRADLSDLADKIRWCRANDAKCQKIARNAKTLWDTYVSKRGLLDYVQLVVSRVAERFEYPRAPWLFDDDARTTAFEPLLPPKLANRDPASPCRDEGLCDRCADDLLREREAAEKENQRAAARLRRRDQRAPERPDLKRKAAAAGADHPEDSAGAATTDDAALRQRMMKARRNK</sequence>
<feature type="region of interest" description="Disordered" evidence="1">
    <location>
        <begin position="696"/>
        <end position="736"/>
    </location>
</feature>
<accession>A0AAD7UB63</accession>